<organism evidence="1">
    <name type="scientific">Timema poppense</name>
    <name type="common">Walking stick</name>
    <dbReference type="NCBI Taxonomy" id="170557"/>
    <lineage>
        <taxon>Eukaryota</taxon>
        <taxon>Metazoa</taxon>
        <taxon>Ecdysozoa</taxon>
        <taxon>Arthropoda</taxon>
        <taxon>Hexapoda</taxon>
        <taxon>Insecta</taxon>
        <taxon>Pterygota</taxon>
        <taxon>Neoptera</taxon>
        <taxon>Polyneoptera</taxon>
        <taxon>Phasmatodea</taxon>
        <taxon>Timematodea</taxon>
        <taxon>Timematoidea</taxon>
        <taxon>Timematidae</taxon>
        <taxon>Timema</taxon>
    </lineage>
</organism>
<reference evidence="1" key="1">
    <citation type="submission" date="2020-11" db="EMBL/GenBank/DDBJ databases">
        <authorList>
            <person name="Tran Van P."/>
        </authorList>
    </citation>
    <scope>NUCLEOTIDE SEQUENCE</scope>
</reference>
<proteinExistence type="predicted"/>
<name>A0A7R9CQS2_TIMPO</name>
<accession>A0A7R9CQS2</accession>
<sequence length="62" mass="6803">MAILETCWSPCIWNNNVKAGSYNVAAYTLRICLASPQSSRIDNMSIFSSVNTPIEASFVDNS</sequence>
<dbReference type="EMBL" id="OD000894">
    <property type="protein sequence ID" value="CAD7399709.1"/>
    <property type="molecule type" value="Genomic_DNA"/>
</dbReference>
<dbReference type="AlphaFoldDB" id="A0A7R9CQS2"/>
<evidence type="ECO:0000313" key="1">
    <source>
        <dbReference type="EMBL" id="CAD7399709.1"/>
    </source>
</evidence>
<protein>
    <submittedName>
        <fullName evidence="1">Uncharacterized protein</fullName>
    </submittedName>
</protein>
<gene>
    <name evidence="1" type="ORF">TPSB3V08_LOCUS2281</name>
</gene>